<dbReference type="InterPro" id="IPR029071">
    <property type="entry name" value="Ubiquitin-like_domsf"/>
</dbReference>
<dbReference type="Proteomes" id="UP001470230">
    <property type="component" value="Unassembled WGS sequence"/>
</dbReference>
<keyword evidence="3" id="KW-1185">Reference proteome</keyword>
<sequence length="118" mass="13700">MSSFCNIIKIRTTTGTLHYYQVCSNEKIKDLNNYLSEIYQNEEPLKFTYKGVDVNDNQLLSEYIGKAENLCCIVPIRRSILTRKKSIKPQQHGFNLTPDPREIDLPPRPELQNDTPIK</sequence>
<protein>
    <recommendedName>
        <fullName evidence="4">Ubiquitin-like domain-containing protein</fullName>
    </recommendedName>
</protein>
<name>A0ABR2KUU5_9EUKA</name>
<evidence type="ECO:0000256" key="1">
    <source>
        <dbReference type="SAM" id="MobiDB-lite"/>
    </source>
</evidence>
<dbReference type="EMBL" id="JAPFFF010000003">
    <property type="protein sequence ID" value="KAK8894227.1"/>
    <property type="molecule type" value="Genomic_DNA"/>
</dbReference>
<comment type="caution">
    <text evidence="2">The sequence shown here is derived from an EMBL/GenBank/DDBJ whole genome shotgun (WGS) entry which is preliminary data.</text>
</comment>
<organism evidence="2 3">
    <name type="scientific">Tritrichomonas musculus</name>
    <dbReference type="NCBI Taxonomy" id="1915356"/>
    <lineage>
        <taxon>Eukaryota</taxon>
        <taxon>Metamonada</taxon>
        <taxon>Parabasalia</taxon>
        <taxon>Tritrichomonadida</taxon>
        <taxon>Tritrichomonadidae</taxon>
        <taxon>Tritrichomonas</taxon>
    </lineage>
</organism>
<gene>
    <name evidence="2" type="ORF">M9Y10_022661</name>
</gene>
<accession>A0ABR2KUU5</accession>
<proteinExistence type="predicted"/>
<evidence type="ECO:0000313" key="2">
    <source>
        <dbReference type="EMBL" id="KAK8894227.1"/>
    </source>
</evidence>
<feature type="region of interest" description="Disordered" evidence="1">
    <location>
        <begin position="87"/>
        <end position="118"/>
    </location>
</feature>
<dbReference type="SUPFAM" id="SSF54236">
    <property type="entry name" value="Ubiquitin-like"/>
    <property type="match status" value="1"/>
</dbReference>
<reference evidence="2 3" key="1">
    <citation type="submission" date="2024-04" db="EMBL/GenBank/DDBJ databases">
        <title>Tritrichomonas musculus Genome.</title>
        <authorList>
            <person name="Alves-Ferreira E."/>
            <person name="Grigg M."/>
            <person name="Lorenzi H."/>
            <person name="Galac M."/>
        </authorList>
    </citation>
    <scope>NUCLEOTIDE SEQUENCE [LARGE SCALE GENOMIC DNA]</scope>
    <source>
        <strain evidence="2 3">EAF2021</strain>
    </source>
</reference>
<evidence type="ECO:0008006" key="4">
    <source>
        <dbReference type="Google" id="ProtNLM"/>
    </source>
</evidence>
<evidence type="ECO:0000313" key="3">
    <source>
        <dbReference type="Proteomes" id="UP001470230"/>
    </source>
</evidence>